<proteinExistence type="predicted"/>
<feature type="non-terminal residue" evidence="1">
    <location>
        <position position="136"/>
    </location>
</feature>
<evidence type="ECO:0000313" key="2">
    <source>
        <dbReference type="Proteomes" id="UP001364695"/>
    </source>
</evidence>
<organism evidence="1 2">
    <name type="scientific">Amphibiibacter pelophylacis</name>
    <dbReference type="NCBI Taxonomy" id="1799477"/>
    <lineage>
        <taxon>Bacteria</taxon>
        <taxon>Pseudomonadati</taxon>
        <taxon>Pseudomonadota</taxon>
        <taxon>Betaproteobacteria</taxon>
        <taxon>Burkholderiales</taxon>
        <taxon>Sphaerotilaceae</taxon>
        <taxon>Amphibiibacter</taxon>
    </lineage>
</organism>
<dbReference type="Proteomes" id="UP001364695">
    <property type="component" value="Unassembled WGS sequence"/>
</dbReference>
<comment type="caution">
    <text evidence="1">The sequence shown here is derived from an EMBL/GenBank/DDBJ whole genome shotgun (WGS) entry which is preliminary data.</text>
</comment>
<sequence>MALKHFDATIQYFVTFKIPFGLSLRQIKGLLQGLILAMMCRNVDITAATENNASSSDYSKRSSGLLGGGGLSLTLGTRSQSSAQKQAGDTAAGSVIGSTGGSVSIQAGQTYTQTGSDVLAPKGDIGIQAKKVDITE</sequence>
<name>A0ACC6P5V0_9BURK</name>
<accession>A0ACC6P5V0</accession>
<reference evidence="1" key="1">
    <citation type="submission" date="2023-10" db="EMBL/GenBank/DDBJ databases">
        <title>Amphibacter perezi, gen. nov., sp. nov. a novel taxa of the family Comamonadaceae, class Betaproteobacteria isolated from the skin microbiota of Pelophylax perezi from different populations.</title>
        <authorList>
            <person name="Costa S."/>
            <person name="Proenca D.N."/>
            <person name="Lopes I."/>
            <person name="Morais P.V."/>
        </authorList>
    </citation>
    <scope>NUCLEOTIDE SEQUENCE</scope>
    <source>
        <strain evidence="1">SL12-8</strain>
    </source>
</reference>
<dbReference type="EMBL" id="JAWDIE010000042">
    <property type="protein sequence ID" value="MEJ7139583.1"/>
    <property type="molecule type" value="Genomic_DNA"/>
</dbReference>
<gene>
    <name evidence="1" type="ORF">RV045_14275</name>
</gene>
<protein>
    <submittedName>
        <fullName evidence="1">Uncharacterized protein</fullName>
    </submittedName>
</protein>
<keyword evidence="2" id="KW-1185">Reference proteome</keyword>
<evidence type="ECO:0000313" key="1">
    <source>
        <dbReference type="EMBL" id="MEJ7139583.1"/>
    </source>
</evidence>